<evidence type="ECO:0000256" key="4">
    <source>
        <dbReference type="ARBA" id="ARBA00022692"/>
    </source>
</evidence>
<dbReference type="AlphaFoldDB" id="A0A8X7YIK2"/>
<evidence type="ECO:0000256" key="5">
    <source>
        <dbReference type="ARBA" id="ARBA00022958"/>
    </source>
</evidence>
<proteinExistence type="inferred from homology"/>
<keyword evidence="4 10" id="KW-0812">Transmembrane</keyword>
<keyword evidence="8 10" id="KW-0472">Membrane</keyword>
<keyword evidence="7" id="KW-0406">Ion transport</keyword>
<evidence type="ECO:0000256" key="1">
    <source>
        <dbReference type="ARBA" id="ARBA00004141"/>
    </source>
</evidence>
<evidence type="ECO:0000256" key="8">
    <source>
        <dbReference type="ARBA" id="ARBA00023136"/>
    </source>
</evidence>
<evidence type="ECO:0000259" key="11">
    <source>
        <dbReference type="Pfam" id="PF00999"/>
    </source>
</evidence>
<evidence type="ECO:0000256" key="10">
    <source>
        <dbReference type="SAM" id="Phobius"/>
    </source>
</evidence>
<dbReference type="EMBL" id="JAAWWB010000026">
    <property type="protein sequence ID" value="KAG6751376.1"/>
    <property type="molecule type" value="Genomic_DNA"/>
</dbReference>
<comment type="subcellular location">
    <subcellularLocation>
        <location evidence="1">Membrane</location>
        <topology evidence="1">Multi-pass membrane protein</topology>
    </subcellularLocation>
</comment>
<evidence type="ECO:0000256" key="9">
    <source>
        <dbReference type="ARBA" id="ARBA00038341"/>
    </source>
</evidence>
<feature type="transmembrane region" description="Helical" evidence="10">
    <location>
        <begin position="244"/>
        <end position="265"/>
    </location>
</feature>
<evidence type="ECO:0008006" key="16">
    <source>
        <dbReference type="Google" id="ProtNLM"/>
    </source>
</evidence>
<organism evidence="14 15">
    <name type="scientific">Populus tomentosa</name>
    <name type="common">Chinese white poplar</name>
    <dbReference type="NCBI Taxonomy" id="118781"/>
    <lineage>
        <taxon>Eukaryota</taxon>
        <taxon>Viridiplantae</taxon>
        <taxon>Streptophyta</taxon>
        <taxon>Embryophyta</taxon>
        <taxon>Tracheophyta</taxon>
        <taxon>Spermatophyta</taxon>
        <taxon>Magnoliopsida</taxon>
        <taxon>eudicotyledons</taxon>
        <taxon>Gunneridae</taxon>
        <taxon>Pentapetalae</taxon>
        <taxon>rosids</taxon>
        <taxon>fabids</taxon>
        <taxon>Malpighiales</taxon>
        <taxon>Salicaceae</taxon>
        <taxon>Saliceae</taxon>
        <taxon>Populus</taxon>
    </lineage>
</organism>
<dbReference type="OrthoDB" id="1868135at2759"/>
<dbReference type="GO" id="GO:0006813">
    <property type="term" value="P:potassium ion transport"/>
    <property type="evidence" value="ECO:0007669"/>
    <property type="project" value="UniProtKB-KW"/>
</dbReference>
<dbReference type="GO" id="GO:0012505">
    <property type="term" value="C:endomembrane system"/>
    <property type="evidence" value="ECO:0007669"/>
    <property type="project" value="TreeGrafter"/>
</dbReference>
<evidence type="ECO:0000259" key="13">
    <source>
        <dbReference type="Pfam" id="PF23259"/>
    </source>
</evidence>
<feature type="transmembrane region" description="Helical" evidence="10">
    <location>
        <begin position="181"/>
        <end position="199"/>
    </location>
</feature>
<feature type="domain" description="Cation/H+ exchanger transmembrane" evidence="11">
    <location>
        <begin position="132"/>
        <end position="503"/>
    </location>
</feature>
<keyword evidence="5" id="KW-0630">Potassium</keyword>
<dbReference type="Proteomes" id="UP000886885">
    <property type="component" value="Chromosome 13D"/>
</dbReference>
<feature type="transmembrane region" description="Helical" evidence="10">
    <location>
        <begin position="422"/>
        <end position="442"/>
    </location>
</feature>
<sequence>MQLQNPATAPFDEEVRVGIDVVCQVVDWGEDRSSLGFCIPFGLASYVRLGLCHSLSPDYTMYHKQGYVDIQELVFIALLTMNASNPDLQNLWVCQGRDGIISKGYFYGQNPLSYTTPAVLAQLSLSSLCSILLQYILTPLGESAFVSLLLVGFILGPTLWGRSSFLTSVYSMKSIQTSSTFAFFGCILYIFLIGIKMDLGILKRAGRKPVVIGFLTFLFPVTLNLIVAGILSGKREMDPVLLESIWHVAIFQAVTSFHVIVCLLADLKLVNSELGQLAISSSMISGMCSWGLVIVTLFITELQHEPFWILLCPLSLIFLIFYVLRPLMVKMIAKTPEGKQVKEGYMLSIFIMVLGTAFLSEVLGHHVVFGATALGIAVPHGPPLGTALENKIESFVSSILLPSYFVLSVSRVDLFSIHSETVFVISVFGLTSFIGKVLGGMLPALFFKVPPVEAFSLGLVMSCQGISDVLLVQHGHLTFLVDRQMYSMMVINMLFVSGTFTPLIKFLYDPSRHYKASNKRTIHHTGLNMEFRILAGIYHQDSTPSMIRLLEISNPTAKTPMCCYIVHLVQLVGSLSPLFMYHEPGATAKLPTKDCGRIINAFRLYEQESNGNVIVNLFTSISPFASIHEEVCRLAVEKRTSVVIVPFHMQWRLHGIEDITEARAVNRHILAKAPCSVGILVDRDTLSASKHHFVYKIGIIFVHGRDDREALAYGLRMAKHAKVSLTVIHLIDPAEGAVQSLDMDLDDDIITEFKAACAGRNRHSYITEFVKDSVELITVIRSVQNSYDLILVGRHHRSFSPIFVGLTEWNEFPELGFLGDVLASSDSQCQVSVLVVQQQVYRAGDRMNSAKNLLEDSAETVEIIFESTQGWKDIDIGRHRMQPR</sequence>
<gene>
    <name evidence="14" type="ORF">POTOM_045910</name>
</gene>
<evidence type="ECO:0000256" key="2">
    <source>
        <dbReference type="ARBA" id="ARBA00022448"/>
    </source>
</evidence>
<name>A0A8X7YIK2_POPTO</name>
<feature type="transmembrane region" description="Helical" evidence="10">
    <location>
        <begin position="485"/>
        <end position="508"/>
    </location>
</feature>
<dbReference type="GO" id="GO:0016020">
    <property type="term" value="C:membrane"/>
    <property type="evidence" value="ECO:0007669"/>
    <property type="project" value="UniProtKB-SubCell"/>
</dbReference>
<dbReference type="PANTHER" id="PTHR32468:SF66">
    <property type="entry name" value="CATION_H+ EXCHANGER DOMAIN-CONTAINING PROTEIN"/>
    <property type="match status" value="1"/>
</dbReference>
<evidence type="ECO:0000313" key="14">
    <source>
        <dbReference type="EMBL" id="KAG6751376.1"/>
    </source>
</evidence>
<evidence type="ECO:0000256" key="7">
    <source>
        <dbReference type="ARBA" id="ARBA00023065"/>
    </source>
</evidence>
<feature type="domain" description="Cation/H(+) antiporter central" evidence="12">
    <location>
        <begin position="564"/>
        <end position="684"/>
    </location>
</feature>
<dbReference type="GO" id="GO:1902600">
    <property type="term" value="P:proton transmembrane transport"/>
    <property type="evidence" value="ECO:0007669"/>
    <property type="project" value="InterPro"/>
</dbReference>
<dbReference type="Pfam" id="PF00999">
    <property type="entry name" value="Na_H_Exchanger"/>
    <property type="match status" value="1"/>
</dbReference>
<comment type="caution">
    <text evidence="14">The sequence shown here is derived from an EMBL/GenBank/DDBJ whole genome shotgun (WGS) entry which is preliminary data.</text>
</comment>
<reference evidence="14" key="1">
    <citation type="journal article" date="2020" name="bioRxiv">
        <title>Hybrid origin of Populus tomentosa Carr. identified through genome sequencing and phylogenomic analysis.</title>
        <authorList>
            <person name="An X."/>
            <person name="Gao K."/>
            <person name="Chen Z."/>
            <person name="Li J."/>
            <person name="Yang X."/>
            <person name="Yang X."/>
            <person name="Zhou J."/>
            <person name="Guo T."/>
            <person name="Zhao T."/>
            <person name="Huang S."/>
            <person name="Miao D."/>
            <person name="Khan W.U."/>
            <person name="Rao P."/>
            <person name="Ye M."/>
            <person name="Lei B."/>
            <person name="Liao W."/>
            <person name="Wang J."/>
            <person name="Ji L."/>
            <person name="Li Y."/>
            <person name="Guo B."/>
            <person name="Mustafa N.S."/>
            <person name="Li S."/>
            <person name="Yun Q."/>
            <person name="Keller S.R."/>
            <person name="Mao J."/>
            <person name="Zhang R."/>
            <person name="Strauss S.H."/>
        </authorList>
    </citation>
    <scope>NUCLEOTIDE SEQUENCE</scope>
    <source>
        <strain evidence="14">GM15</strain>
        <tissue evidence="14">Leaf</tissue>
    </source>
</reference>
<keyword evidence="15" id="KW-1185">Reference proteome</keyword>
<feature type="transmembrane region" description="Helical" evidence="10">
    <location>
        <begin position="306"/>
        <end position="324"/>
    </location>
</feature>
<dbReference type="InterPro" id="IPR050794">
    <property type="entry name" value="CPA2_transporter"/>
</dbReference>
<accession>A0A8X7YIK2</accession>
<keyword evidence="2" id="KW-0813">Transport</keyword>
<keyword evidence="3" id="KW-0633">Potassium transport</keyword>
<dbReference type="PANTHER" id="PTHR32468">
    <property type="entry name" value="CATION/H + ANTIPORTER"/>
    <property type="match status" value="1"/>
</dbReference>
<feature type="domain" description="Cation/H(+) antiporter C-terminal" evidence="13">
    <location>
        <begin position="697"/>
        <end position="839"/>
    </location>
</feature>
<dbReference type="InterPro" id="IPR057291">
    <property type="entry name" value="CHX17_2nd"/>
</dbReference>
<comment type="similarity">
    <text evidence="9">Belongs to the monovalent cation:proton antiporter 2 (CPA2) transporter (TC 2.A.37) family. CHX (TC 2.A.37.4) subfamily.</text>
</comment>
<dbReference type="Pfam" id="PF23259">
    <property type="entry name" value="CHX17_C"/>
    <property type="match status" value="1"/>
</dbReference>
<protein>
    <recommendedName>
        <fullName evidence="16">Cation/H+ exchanger domain-containing protein</fullName>
    </recommendedName>
</protein>
<feature type="transmembrane region" description="Helical" evidence="10">
    <location>
        <begin position="345"/>
        <end position="372"/>
    </location>
</feature>
<feature type="transmembrane region" description="Helical" evidence="10">
    <location>
        <begin position="144"/>
        <end position="161"/>
    </location>
</feature>
<keyword evidence="6 10" id="KW-1133">Transmembrane helix</keyword>
<dbReference type="GO" id="GO:0006885">
    <property type="term" value="P:regulation of pH"/>
    <property type="evidence" value="ECO:0007669"/>
    <property type="project" value="TreeGrafter"/>
</dbReference>
<evidence type="ECO:0000313" key="15">
    <source>
        <dbReference type="Proteomes" id="UP000886885"/>
    </source>
</evidence>
<dbReference type="Pfam" id="PF23256">
    <property type="entry name" value="CHX17_2nd"/>
    <property type="match status" value="1"/>
</dbReference>
<dbReference type="GO" id="GO:0015297">
    <property type="term" value="F:antiporter activity"/>
    <property type="evidence" value="ECO:0007669"/>
    <property type="project" value="InterPro"/>
</dbReference>
<evidence type="ECO:0000259" key="12">
    <source>
        <dbReference type="Pfam" id="PF23256"/>
    </source>
</evidence>
<evidence type="ECO:0000256" key="3">
    <source>
        <dbReference type="ARBA" id="ARBA00022538"/>
    </source>
</evidence>
<dbReference type="InterPro" id="IPR006153">
    <property type="entry name" value="Cation/H_exchanger_TM"/>
</dbReference>
<feature type="transmembrane region" description="Helical" evidence="10">
    <location>
        <begin position="211"/>
        <end position="232"/>
    </location>
</feature>
<evidence type="ECO:0000256" key="6">
    <source>
        <dbReference type="ARBA" id="ARBA00022989"/>
    </source>
</evidence>
<feature type="transmembrane region" description="Helical" evidence="10">
    <location>
        <begin position="277"/>
        <end position="300"/>
    </location>
</feature>
<dbReference type="InterPro" id="IPR057290">
    <property type="entry name" value="CHX17_C"/>
</dbReference>